<evidence type="ECO:0000313" key="1">
    <source>
        <dbReference type="EMBL" id="CDZ78553.1"/>
    </source>
</evidence>
<evidence type="ECO:0000313" key="2">
    <source>
        <dbReference type="Proteomes" id="UP000044071"/>
    </source>
</evidence>
<dbReference type="SUPFAM" id="SSF48403">
    <property type="entry name" value="Ankyrin repeat"/>
    <property type="match status" value="1"/>
</dbReference>
<organism evidence="1 2">
    <name type="scientific">Legionella massiliensis</name>
    <dbReference type="NCBI Taxonomy" id="1034943"/>
    <lineage>
        <taxon>Bacteria</taxon>
        <taxon>Pseudomonadati</taxon>
        <taxon>Pseudomonadota</taxon>
        <taxon>Gammaproteobacteria</taxon>
        <taxon>Legionellales</taxon>
        <taxon>Legionellaceae</taxon>
        <taxon>Legionella</taxon>
    </lineage>
</organism>
<name>A0A078L3N2_9GAMM</name>
<dbReference type="RefSeq" id="WP_044011674.1">
    <property type="nucleotide sequence ID" value="NZ_CCVW01000003.1"/>
</dbReference>
<accession>A0A078L3N2</accession>
<dbReference type="InterPro" id="IPR036770">
    <property type="entry name" value="Ankyrin_rpt-contain_sf"/>
</dbReference>
<dbReference type="STRING" id="1034943.BN59_02863"/>
<proteinExistence type="predicted"/>
<sequence length="268" mass="29806">MPRELAIKALKQATDVTIPAILADNVIDNKFLDEKLLTSKIFLLSQQNKPHVSLLEQEVDEEAFNVVTSYKEAMRKAVGHIELVSKNNLKLIPKDIRGEILGHLQKDNAVLLEHLLKQSEHAPGILEDYNYALRVAANGAIRCLTHLLSTRIPDIMDPGPKSGRIALDYAIENGHPSCVAALLKAKNTLDFYNPAGQLLYGKSPNRPIDKLQTLAEKDDEKAASIRKIILDVFKGPEGRGSLTSERQVSEIKQIIAKQQVQHRAYELA</sequence>
<dbReference type="AlphaFoldDB" id="A0A078L3N2"/>
<protein>
    <recommendedName>
        <fullName evidence="3">Ankyrin repeats (3 copies)</fullName>
    </recommendedName>
</protein>
<dbReference type="Gene3D" id="1.25.40.20">
    <property type="entry name" value="Ankyrin repeat-containing domain"/>
    <property type="match status" value="1"/>
</dbReference>
<dbReference type="Proteomes" id="UP000044071">
    <property type="component" value="Unassembled WGS sequence"/>
</dbReference>
<keyword evidence="2" id="KW-1185">Reference proteome</keyword>
<reference evidence="1 2" key="1">
    <citation type="submission" date="2014-06" db="EMBL/GenBank/DDBJ databases">
        <authorList>
            <person name="Urmite Genomes Urmite Genomes"/>
        </authorList>
    </citation>
    <scope>NUCLEOTIDE SEQUENCE [LARGE SCALE GENOMIC DNA]</scope>
</reference>
<evidence type="ECO:0008006" key="3">
    <source>
        <dbReference type="Google" id="ProtNLM"/>
    </source>
</evidence>
<dbReference type="EMBL" id="CCSB01000003">
    <property type="protein sequence ID" value="CDZ78553.1"/>
    <property type="molecule type" value="Genomic_DNA"/>
</dbReference>
<gene>
    <name evidence="1" type="ORF">BN59_02863</name>
</gene>